<accession>A0A939B6Y7</accession>
<dbReference type="RefSeq" id="WP_205103846.1">
    <property type="nucleotide sequence ID" value="NZ_JACJJG010000015.1"/>
</dbReference>
<comment type="caution">
    <text evidence="1">The sequence shown here is derived from an EMBL/GenBank/DDBJ whole genome shotgun (WGS) entry which is preliminary data.</text>
</comment>
<keyword evidence="2" id="KW-1185">Reference proteome</keyword>
<proteinExistence type="predicted"/>
<dbReference type="EMBL" id="JACJJG010000015">
    <property type="protein sequence ID" value="MBM6673211.1"/>
    <property type="molecule type" value="Genomic_DNA"/>
</dbReference>
<gene>
    <name evidence="1" type="ORF">H6A34_04885</name>
</gene>
<name>A0A939B6Y7_9BACT</name>
<reference evidence="1" key="1">
    <citation type="submission" date="2020-08" db="EMBL/GenBank/DDBJ databases">
        <authorList>
            <person name="Cejkova D."/>
            <person name="Kubasova T."/>
            <person name="Jahodarova E."/>
            <person name="Rychlik I."/>
        </authorList>
    </citation>
    <scope>NUCLEOTIDE SEQUENCE</scope>
    <source>
        <strain evidence="1">An824</strain>
    </source>
</reference>
<dbReference type="AlphaFoldDB" id="A0A939B6Y7"/>
<sequence>MANEQEIQQITDMLNWTGQENETALSPMEKDELKKRIQDAINRIQNGNT</sequence>
<organism evidence="1 2">
    <name type="scientific">Marseilla massiliensis</name>
    <dbReference type="NCBI Taxonomy" id="1841864"/>
    <lineage>
        <taxon>Bacteria</taxon>
        <taxon>Pseudomonadati</taxon>
        <taxon>Bacteroidota</taxon>
        <taxon>Bacteroidia</taxon>
        <taxon>Bacteroidales</taxon>
        <taxon>Prevotellaceae</taxon>
        <taxon>Marseilla</taxon>
    </lineage>
</organism>
<evidence type="ECO:0000313" key="2">
    <source>
        <dbReference type="Proteomes" id="UP000706891"/>
    </source>
</evidence>
<dbReference type="Proteomes" id="UP000706891">
    <property type="component" value="Unassembled WGS sequence"/>
</dbReference>
<evidence type="ECO:0000313" key="1">
    <source>
        <dbReference type="EMBL" id="MBM6673211.1"/>
    </source>
</evidence>
<protein>
    <submittedName>
        <fullName evidence="1">Uncharacterized protein</fullName>
    </submittedName>
</protein>
<reference evidence="1" key="2">
    <citation type="journal article" date="2021" name="Sci. Rep.">
        <title>The distribution of antibiotic resistance genes in chicken gut microbiota commensals.</title>
        <authorList>
            <person name="Juricova H."/>
            <person name="Matiasovicova J."/>
            <person name="Kubasova T."/>
            <person name="Cejkova D."/>
            <person name="Rychlik I."/>
        </authorList>
    </citation>
    <scope>NUCLEOTIDE SEQUENCE</scope>
    <source>
        <strain evidence="1">An824</strain>
    </source>
</reference>